<keyword evidence="15 19" id="KW-0472">Membrane</keyword>
<keyword evidence="8" id="KW-1003">Cell membrane</keyword>
<dbReference type="GO" id="GO:0005886">
    <property type="term" value="C:plasma membrane"/>
    <property type="evidence" value="ECO:0007669"/>
    <property type="project" value="UniProtKB-SubCell"/>
</dbReference>
<feature type="transmembrane region" description="Helical" evidence="19">
    <location>
        <begin position="6"/>
        <end position="27"/>
    </location>
</feature>
<dbReference type="OrthoDB" id="9799199at2"/>
<dbReference type="EMBL" id="PVXP01000004">
    <property type="protein sequence ID" value="PRR86388.1"/>
    <property type="molecule type" value="Genomic_DNA"/>
</dbReference>
<dbReference type="InterPro" id="IPR000374">
    <property type="entry name" value="PC_trans"/>
</dbReference>
<evidence type="ECO:0000256" key="9">
    <source>
        <dbReference type="ARBA" id="ARBA00022516"/>
    </source>
</evidence>
<keyword evidence="17" id="KW-1208">Phospholipid metabolism</keyword>
<feature type="transmembrane region" description="Helical" evidence="19">
    <location>
        <begin position="48"/>
        <end position="67"/>
    </location>
</feature>
<evidence type="ECO:0000256" key="6">
    <source>
        <dbReference type="ARBA" id="ARBA00012487"/>
    </source>
</evidence>
<dbReference type="Pfam" id="PF01148">
    <property type="entry name" value="CTP_transf_1"/>
    <property type="match status" value="1"/>
</dbReference>
<feature type="transmembrane region" description="Helical" evidence="19">
    <location>
        <begin position="170"/>
        <end position="190"/>
    </location>
</feature>
<organism evidence="20 21">
    <name type="scientific">Clostridium luticellarii</name>
    <dbReference type="NCBI Taxonomy" id="1691940"/>
    <lineage>
        <taxon>Bacteria</taxon>
        <taxon>Bacillati</taxon>
        <taxon>Bacillota</taxon>
        <taxon>Clostridia</taxon>
        <taxon>Eubacteriales</taxon>
        <taxon>Clostridiaceae</taxon>
        <taxon>Clostridium</taxon>
    </lineage>
</organism>
<comment type="pathway">
    <text evidence="3 18">Phospholipid metabolism; CDP-diacylglycerol biosynthesis; CDP-diacylglycerol from sn-glycerol 3-phosphate: step 3/3.</text>
</comment>
<evidence type="ECO:0000256" key="18">
    <source>
        <dbReference type="RuleBase" id="RU003938"/>
    </source>
</evidence>
<reference evidence="20 21" key="1">
    <citation type="submission" date="2018-03" db="EMBL/GenBank/DDBJ databases">
        <title>Genome sequence of Clostridium luticellarii DSM 29923.</title>
        <authorList>
            <person name="Poehlein A."/>
            <person name="Daniel R."/>
        </authorList>
    </citation>
    <scope>NUCLEOTIDE SEQUENCE [LARGE SCALE GENOMIC DNA]</scope>
    <source>
        <strain evidence="20 21">DSM 29923</strain>
    </source>
</reference>
<evidence type="ECO:0000256" key="11">
    <source>
        <dbReference type="ARBA" id="ARBA00022692"/>
    </source>
</evidence>
<keyword evidence="16" id="KW-0594">Phospholipid biosynthesis</keyword>
<dbReference type="GO" id="GO:0016024">
    <property type="term" value="P:CDP-diacylglycerol biosynthetic process"/>
    <property type="evidence" value="ECO:0007669"/>
    <property type="project" value="UniProtKB-UniPathway"/>
</dbReference>
<dbReference type="UniPathway" id="UPA00557">
    <property type="reaction ID" value="UER00614"/>
</dbReference>
<evidence type="ECO:0000256" key="16">
    <source>
        <dbReference type="ARBA" id="ARBA00023209"/>
    </source>
</evidence>
<evidence type="ECO:0000313" key="21">
    <source>
        <dbReference type="Proteomes" id="UP000237798"/>
    </source>
</evidence>
<keyword evidence="12 18" id="KW-0548">Nucleotidyltransferase</keyword>
<keyword evidence="14" id="KW-0443">Lipid metabolism</keyword>
<evidence type="ECO:0000256" key="5">
    <source>
        <dbReference type="ARBA" id="ARBA00010185"/>
    </source>
</evidence>
<evidence type="ECO:0000256" key="8">
    <source>
        <dbReference type="ARBA" id="ARBA00022475"/>
    </source>
</evidence>
<dbReference type="RefSeq" id="WP_106007993.1">
    <property type="nucleotide sequence ID" value="NZ_JALCPJ010000001.1"/>
</dbReference>
<feature type="transmembrane region" description="Helical" evidence="19">
    <location>
        <begin position="247"/>
        <end position="264"/>
    </location>
</feature>
<evidence type="ECO:0000256" key="19">
    <source>
        <dbReference type="SAM" id="Phobius"/>
    </source>
</evidence>
<evidence type="ECO:0000256" key="7">
    <source>
        <dbReference type="ARBA" id="ARBA00019373"/>
    </source>
</evidence>
<dbReference type="PANTHER" id="PTHR46382:SF1">
    <property type="entry name" value="PHOSPHATIDATE CYTIDYLYLTRANSFERASE"/>
    <property type="match status" value="1"/>
</dbReference>
<evidence type="ECO:0000256" key="1">
    <source>
        <dbReference type="ARBA" id="ARBA00001698"/>
    </source>
</evidence>
<accession>A0A2T0BR94</accession>
<evidence type="ECO:0000313" key="20">
    <source>
        <dbReference type="EMBL" id="PRR86388.1"/>
    </source>
</evidence>
<keyword evidence="11 18" id="KW-0812">Transmembrane</keyword>
<comment type="similarity">
    <text evidence="5 18">Belongs to the CDS family.</text>
</comment>
<evidence type="ECO:0000256" key="15">
    <source>
        <dbReference type="ARBA" id="ARBA00023136"/>
    </source>
</evidence>
<comment type="subcellular location">
    <subcellularLocation>
        <location evidence="2">Cell membrane</location>
        <topology evidence="2">Multi-pass membrane protein</topology>
    </subcellularLocation>
</comment>
<evidence type="ECO:0000256" key="2">
    <source>
        <dbReference type="ARBA" id="ARBA00004651"/>
    </source>
</evidence>
<evidence type="ECO:0000256" key="12">
    <source>
        <dbReference type="ARBA" id="ARBA00022695"/>
    </source>
</evidence>
<evidence type="ECO:0000256" key="17">
    <source>
        <dbReference type="ARBA" id="ARBA00023264"/>
    </source>
</evidence>
<feature type="transmembrane region" description="Helical" evidence="19">
    <location>
        <begin position="100"/>
        <end position="121"/>
    </location>
</feature>
<keyword evidence="10 18" id="KW-0808">Transferase</keyword>
<gene>
    <name evidence="20" type="primary">cdsA</name>
    <name evidence="20" type="ORF">CLLU_04860</name>
</gene>
<protein>
    <recommendedName>
        <fullName evidence="7 18">Phosphatidate cytidylyltransferase</fullName>
        <ecNumber evidence="6 18">2.7.7.41</ecNumber>
    </recommendedName>
</protein>
<dbReference type="Proteomes" id="UP000237798">
    <property type="component" value="Unassembled WGS sequence"/>
</dbReference>
<dbReference type="PROSITE" id="PS01315">
    <property type="entry name" value="CDS"/>
    <property type="match status" value="1"/>
</dbReference>
<feature type="transmembrane region" description="Helical" evidence="19">
    <location>
        <begin position="196"/>
        <end position="215"/>
    </location>
</feature>
<dbReference type="PANTHER" id="PTHR46382">
    <property type="entry name" value="PHOSPHATIDATE CYTIDYLYLTRANSFERASE"/>
    <property type="match status" value="1"/>
</dbReference>
<sequence length="265" mass="29471">MNNRYLGAITLLPFILILFLGGVYLKYGIMIVSLMGMYEFYKVIKEKGINAINIIGYLLCVAYYITVGTEVNYKFIFFTITVSIFMLLCIPVLDTDYNFIDVACTLFGFLYVALFFSSIVLVDNVPYGKYFVWLIFMSAWGCDTAAYYTGKLLGKRKLCPKVSPKKTVEGSIGGICGSVIMCTLFGWFAAKKGVPMALYNYVIIGGLCGTFCQFGDLTASSIKRSAGVKDYSNLIPGHGGILDRFDSILFSGVTVLYYLMFIAFI</sequence>
<comment type="caution">
    <text evidence="20">The sequence shown here is derived from an EMBL/GenBank/DDBJ whole genome shotgun (WGS) entry which is preliminary data.</text>
</comment>
<evidence type="ECO:0000256" key="3">
    <source>
        <dbReference type="ARBA" id="ARBA00005119"/>
    </source>
</evidence>
<keyword evidence="21" id="KW-1185">Reference proteome</keyword>
<name>A0A2T0BR94_9CLOT</name>
<dbReference type="EC" id="2.7.7.41" evidence="6 18"/>
<feature type="transmembrane region" description="Helical" evidence="19">
    <location>
        <begin position="127"/>
        <end position="149"/>
    </location>
</feature>
<evidence type="ECO:0000256" key="10">
    <source>
        <dbReference type="ARBA" id="ARBA00022679"/>
    </source>
</evidence>
<comment type="catalytic activity">
    <reaction evidence="1 18">
        <text>a 1,2-diacyl-sn-glycero-3-phosphate + CTP + H(+) = a CDP-1,2-diacyl-sn-glycerol + diphosphate</text>
        <dbReference type="Rhea" id="RHEA:16229"/>
        <dbReference type="ChEBI" id="CHEBI:15378"/>
        <dbReference type="ChEBI" id="CHEBI:33019"/>
        <dbReference type="ChEBI" id="CHEBI:37563"/>
        <dbReference type="ChEBI" id="CHEBI:58332"/>
        <dbReference type="ChEBI" id="CHEBI:58608"/>
        <dbReference type="EC" id="2.7.7.41"/>
    </reaction>
</comment>
<keyword evidence="9" id="KW-0444">Lipid biosynthesis</keyword>
<keyword evidence="13 19" id="KW-1133">Transmembrane helix</keyword>
<dbReference type="AlphaFoldDB" id="A0A2T0BR94"/>
<evidence type="ECO:0000256" key="14">
    <source>
        <dbReference type="ARBA" id="ARBA00023098"/>
    </source>
</evidence>
<evidence type="ECO:0000256" key="4">
    <source>
        <dbReference type="ARBA" id="ARBA00005189"/>
    </source>
</evidence>
<feature type="transmembrane region" description="Helical" evidence="19">
    <location>
        <begin position="73"/>
        <end position="93"/>
    </location>
</feature>
<dbReference type="GO" id="GO:0004605">
    <property type="term" value="F:phosphatidate cytidylyltransferase activity"/>
    <property type="evidence" value="ECO:0007669"/>
    <property type="project" value="UniProtKB-EC"/>
</dbReference>
<evidence type="ECO:0000256" key="13">
    <source>
        <dbReference type="ARBA" id="ARBA00022989"/>
    </source>
</evidence>
<proteinExistence type="inferred from homology"/>
<comment type="pathway">
    <text evidence="4">Lipid metabolism.</text>
</comment>